<dbReference type="InterPro" id="IPR033434">
    <property type="entry name" value="MucB/RseB_N"/>
</dbReference>
<feature type="domain" description="MucB/RseB C-terminal" evidence="7">
    <location>
        <begin position="237"/>
        <end position="331"/>
    </location>
</feature>
<reference evidence="8" key="1">
    <citation type="submission" date="2021-11" db="EMBL/GenBank/DDBJ databases">
        <title>Draft genome sequence of Alcaligenes endophyticus type strain CCUG 75668T.</title>
        <authorList>
            <person name="Salva-Serra F."/>
            <person name="Duran R.E."/>
            <person name="Seeger M."/>
            <person name="Moore E.R.B."/>
            <person name="Jaen-Luchoro D."/>
        </authorList>
    </citation>
    <scope>NUCLEOTIDE SEQUENCE</scope>
    <source>
        <strain evidence="8">CCUG 75668</strain>
    </source>
</reference>
<dbReference type="InterPro" id="IPR033436">
    <property type="entry name" value="MucB/RseB_C"/>
</dbReference>
<feature type="signal peptide" evidence="5">
    <location>
        <begin position="1"/>
        <end position="33"/>
    </location>
</feature>
<evidence type="ECO:0000256" key="2">
    <source>
        <dbReference type="ARBA" id="ARBA00008150"/>
    </source>
</evidence>
<comment type="subcellular location">
    <subcellularLocation>
        <location evidence="1">Periplasm</location>
    </subcellularLocation>
</comment>
<proteinExistence type="inferred from homology"/>
<sequence length="340" mass="38324">MTVTRLGAGKKRKHYAAVLVSAFCLFGASLVSAQEQAEPLALPILQDINDAAKNLDYSGVIVYSQGSNSQAMRLIHVIDGTGERERLEILDGSPREFLRQNDVTQCLVPDQELIIIERRSSERFPAFFSGPTQEVEQYYRLQQTGRTDRVAGRDCDVLELQPKDEWRYGYRLCADKHNKLLLRLETIGAQQHIIDQVTFASVNFGEQVNLQDLHSPWKASNWKVVEPELIDVNLLEMGWHIAMPPGFKGISEVRRSMRAGRQATHMVIGDGLSAISVFLEAVRDLDEEVANIEGAYHRGAMNMFRLRKGDYLLTTTGEVPMATLRSLAEKTEFVPQLRAH</sequence>
<evidence type="ECO:0000313" key="8">
    <source>
        <dbReference type="EMBL" id="MDN4120825.1"/>
    </source>
</evidence>
<evidence type="ECO:0000259" key="6">
    <source>
        <dbReference type="Pfam" id="PF03888"/>
    </source>
</evidence>
<accession>A0ABT8EHR3</accession>
<organism evidence="8 9">
    <name type="scientific">Alcaligenes endophyticus</name>
    <dbReference type="NCBI Taxonomy" id="1929088"/>
    <lineage>
        <taxon>Bacteria</taxon>
        <taxon>Pseudomonadati</taxon>
        <taxon>Pseudomonadota</taxon>
        <taxon>Betaproteobacteria</taxon>
        <taxon>Burkholderiales</taxon>
        <taxon>Alcaligenaceae</taxon>
        <taxon>Alcaligenes</taxon>
    </lineage>
</organism>
<evidence type="ECO:0000256" key="5">
    <source>
        <dbReference type="SAM" id="SignalP"/>
    </source>
</evidence>
<dbReference type="PANTHER" id="PTHR38782">
    <property type="match status" value="1"/>
</dbReference>
<evidence type="ECO:0000256" key="4">
    <source>
        <dbReference type="ARBA" id="ARBA00022764"/>
    </source>
</evidence>
<protein>
    <submittedName>
        <fullName evidence="8">MucB/RseB C-terminal domain-containing protein</fullName>
    </submittedName>
</protein>
<dbReference type="InterPro" id="IPR038484">
    <property type="entry name" value="MucB/RseB_C_sf"/>
</dbReference>
<keyword evidence="4" id="KW-0574">Periplasm</keyword>
<keyword evidence="3 5" id="KW-0732">Signal</keyword>
<evidence type="ECO:0000313" key="9">
    <source>
        <dbReference type="Proteomes" id="UP001168613"/>
    </source>
</evidence>
<dbReference type="RefSeq" id="WP_266124534.1">
    <property type="nucleotide sequence ID" value="NZ_JAJHNU010000001.1"/>
</dbReference>
<dbReference type="EMBL" id="JAJHNU010000001">
    <property type="protein sequence ID" value="MDN4120825.1"/>
    <property type="molecule type" value="Genomic_DNA"/>
</dbReference>
<dbReference type="Proteomes" id="UP001168613">
    <property type="component" value="Unassembled WGS sequence"/>
</dbReference>
<keyword evidence="9" id="KW-1185">Reference proteome</keyword>
<dbReference type="InterPro" id="IPR005588">
    <property type="entry name" value="MucB_RseB"/>
</dbReference>
<gene>
    <name evidence="8" type="ORF">LMS43_05965</name>
</gene>
<evidence type="ECO:0000256" key="3">
    <source>
        <dbReference type="ARBA" id="ARBA00022729"/>
    </source>
</evidence>
<feature type="chain" id="PRO_5046116205" evidence="5">
    <location>
        <begin position="34"/>
        <end position="340"/>
    </location>
</feature>
<comment type="similarity">
    <text evidence="2">Belongs to the RseB family.</text>
</comment>
<evidence type="ECO:0000259" key="7">
    <source>
        <dbReference type="Pfam" id="PF17188"/>
    </source>
</evidence>
<name>A0ABT8EHR3_9BURK</name>
<dbReference type="Pfam" id="PF03888">
    <property type="entry name" value="MucB_RseB"/>
    <property type="match status" value="1"/>
</dbReference>
<comment type="caution">
    <text evidence="8">The sequence shown here is derived from an EMBL/GenBank/DDBJ whole genome shotgun (WGS) entry which is preliminary data.</text>
</comment>
<dbReference type="PIRSF" id="PIRSF005427">
    <property type="entry name" value="RseB"/>
    <property type="match status" value="1"/>
</dbReference>
<feature type="domain" description="MucB/RseB N-terminal" evidence="6">
    <location>
        <begin position="44"/>
        <end position="215"/>
    </location>
</feature>
<dbReference type="Pfam" id="PF17188">
    <property type="entry name" value="MucB_RseB_C"/>
    <property type="match status" value="1"/>
</dbReference>
<dbReference type="Gene3D" id="2.50.20.10">
    <property type="entry name" value="Lipoprotein localisation LolA/LolB/LppX"/>
    <property type="match status" value="1"/>
</dbReference>
<dbReference type="PANTHER" id="PTHR38782:SF1">
    <property type="entry name" value="SIGMA-E FACTOR REGULATORY PROTEIN RSEB"/>
    <property type="match status" value="1"/>
</dbReference>
<dbReference type="Gene3D" id="3.30.200.100">
    <property type="entry name" value="MucB/RseB, C-terminal domain"/>
    <property type="match status" value="1"/>
</dbReference>
<dbReference type="CDD" id="cd16327">
    <property type="entry name" value="RseB"/>
    <property type="match status" value="1"/>
</dbReference>
<evidence type="ECO:0000256" key="1">
    <source>
        <dbReference type="ARBA" id="ARBA00004418"/>
    </source>
</evidence>